<comment type="caution">
    <text evidence="7">The sequence shown here is derived from an EMBL/GenBank/DDBJ whole genome shotgun (WGS) entry which is preliminary data.</text>
</comment>
<dbReference type="EMBL" id="CAJNON010000133">
    <property type="protein sequence ID" value="CAF1013697.1"/>
    <property type="molecule type" value="Genomic_DNA"/>
</dbReference>
<evidence type="ECO:0000313" key="6">
    <source>
        <dbReference type="EMBL" id="CAF0866237.1"/>
    </source>
</evidence>
<reference evidence="7" key="1">
    <citation type="submission" date="2021-02" db="EMBL/GenBank/DDBJ databases">
        <authorList>
            <person name="Nowell W R."/>
        </authorList>
    </citation>
    <scope>NUCLEOTIDE SEQUENCE</scope>
</reference>
<evidence type="ECO:0000313" key="7">
    <source>
        <dbReference type="EMBL" id="CAF0931961.1"/>
    </source>
</evidence>
<dbReference type="EMBL" id="CAJOAY010000080">
    <property type="protein sequence ID" value="CAF3525955.1"/>
    <property type="molecule type" value="Genomic_DNA"/>
</dbReference>
<keyword evidence="1" id="KW-0812">Transmembrane</keyword>
<evidence type="ECO:0000313" key="9">
    <source>
        <dbReference type="EMBL" id="CAF3525955.1"/>
    </source>
</evidence>
<keyword evidence="1" id="KW-1133">Transmembrane helix</keyword>
<dbReference type="Proteomes" id="UP000663860">
    <property type="component" value="Unassembled WGS sequence"/>
</dbReference>
<feature type="domain" description="Hemimethylated DNA-binding" evidence="2">
    <location>
        <begin position="114"/>
        <end position="213"/>
    </location>
</feature>
<dbReference type="InterPro" id="IPR011722">
    <property type="entry name" value="Hemimethylated_DNA-bd_dom"/>
</dbReference>
<gene>
    <name evidence="6" type="ORF">BJG266_LOCUS8650</name>
    <name evidence="3" type="ORF">IZO911_LOCUS3018</name>
    <name evidence="4" type="ORF">JYZ213_LOCUS2584</name>
    <name evidence="10" type="ORF">KXQ929_LOCUS21159</name>
    <name evidence="9" type="ORF">OKA104_LOCUS2854</name>
    <name evidence="11" type="ORF">OXD698_LOCUS27590</name>
    <name evidence="7" type="ORF">QVE165_LOCUS11151</name>
    <name evidence="5" type="ORF">QVE165_LOCUS6163</name>
    <name evidence="8" type="ORF">VCS650_LOCUS15408</name>
</gene>
<dbReference type="PANTHER" id="PTHR48439">
    <property type="entry name" value="HEMIMETHYLATED DNA-BINDING DOMAIN-CONTAINING PROTEIN"/>
    <property type="match status" value="1"/>
</dbReference>
<dbReference type="GO" id="GO:0003677">
    <property type="term" value="F:DNA binding"/>
    <property type="evidence" value="ECO:0007669"/>
    <property type="project" value="InterPro"/>
</dbReference>
<dbReference type="SUPFAM" id="SSF141255">
    <property type="entry name" value="YccV-like"/>
    <property type="match status" value="1"/>
</dbReference>
<evidence type="ECO:0000313" key="3">
    <source>
        <dbReference type="EMBL" id="CAF0733167.1"/>
    </source>
</evidence>
<evidence type="ECO:0000313" key="12">
    <source>
        <dbReference type="Proteomes" id="UP000663832"/>
    </source>
</evidence>
<dbReference type="EMBL" id="CAJNOG010000013">
    <property type="protein sequence ID" value="CAF0752671.1"/>
    <property type="molecule type" value="Genomic_DNA"/>
</dbReference>
<dbReference type="EMBL" id="CAJNOM010000025">
    <property type="protein sequence ID" value="CAF0838193.1"/>
    <property type="molecule type" value="Genomic_DNA"/>
</dbReference>
<dbReference type="EMBL" id="CAJOAZ010002872">
    <property type="protein sequence ID" value="CAF3966877.1"/>
    <property type="molecule type" value="Genomic_DNA"/>
</dbReference>
<name>A0A814BNV7_9BILA</name>
<dbReference type="Gene3D" id="2.30.30.390">
    <property type="entry name" value="Hemimethylated DNA-binding domain"/>
    <property type="match status" value="1"/>
</dbReference>
<dbReference type="SMART" id="SM00992">
    <property type="entry name" value="YccV-like"/>
    <property type="match status" value="1"/>
</dbReference>
<evidence type="ECO:0000256" key="1">
    <source>
        <dbReference type="SAM" id="Phobius"/>
    </source>
</evidence>
<evidence type="ECO:0000313" key="8">
    <source>
        <dbReference type="EMBL" id="CAF1013697.1"/>
    </source>
</evidence>
<dbReference type="EMBL" id="CAJNOM010000053">
    <property type="protein sequence ID" value="CAF0931961.1"/>
    <property type="molecule type" value="Genomic_DNA"/>
</dbReference>
<evidence type="ECO:0000259" key="2">
    <source>
        <dbReference type="SMART" id="SM00992"/>
    </source>
</evidence>
<dbReference type="Proteomes" id="UP000663832">
    <property type="component" value="Unassembled WGS sequence"/>
</dbReference>
<dbReference type="EMBL" id="CAJNOE010000015">
    <property type="protein sequence ID" value="CAF0733167.1"/>
    <property type="molecule type" value="Genomic_DNA"/>
</dbReference>
<feature type="transmembrane region" description="Helical" evidence="1">
    <location>
        <begin position="56"/>
        <end position="75"/>
    </location>
</feature>
<evidence type="ECO:0000313" key="11">
    <source>
        <dbReference type="EMBL" id="CAF3966877.1"/>
    </source>
</evidence>
<dbReference type="Proteomes" id="UP000663845">
    <property type="component" value="Unassembled WGS sequence"/>
</dbReference>
<dbReference type="Proteomes" id="UP000663868">
    <property type="component" value="Unassembled WGS sequence"/>
</dbReference>
<dbReference type="EMBL" id="CAJOBB010001533">
    <property type="protein sequence ID" value="CAF3870154.1"/>
    <property type="molecule type" value="Genomic_DNA"/>
</dbReference>
<dbReference type="Proteomes" id="UP000663891">
    <property type="component" value="Unassembled WGS sequence"/>
</dbReference>
<keyword evidence="1" id="KW-0472">Membrane</keyword>
<dbReference type="PANTHER" id="PTHR48439:SF1">
    <property type="entry name" value="HEMIMETHYLATED DNA-BINDING DOMAIN-CONTAINING PROTEIN"/>
    <property type="match status" value="1"/>
</dbReference>
<organism evidence="7 12">
    <name type="scientific">Adineta steineri</name>
    <dbReference type="NCBI Taxonomy" id="433720"/>
    <lineage>
        <taxon>Eukaryota</taxon>
        <taxon>Metazoa</taxon>
        <taxon>Spiralia</taxon>
        <taxon>Gnathifera</taxon>
        <taxon>Rotifera</taxon>
        <taxon>Eurotatoria</taxon>
        <taxon>Bdelloidea</taxon>
        <taxon>Adinetida</taxon>
        <taxon>Adinetidae</taxon>
        <taxon>Adineta</taxon>
    </lineage>
</organism>
<evidence type="ECO:0000313" key="5">
    <source>
        <dbReference type="EMBL" id="CAF0838193.1"/>
    </source>
</evidence>
<dbReference type="Proteomes" id="UP000663881">
    <property type="component" value="Unassembled WGS sequence"/>
</dbReference>
<proteinExistence type="predicted"/>
<dbReference type="Pfam" id="PF08755">
    <property type="entry name" value="YccV-like"/>
    <property type="match status" value="1"/>
</dbReference>
<dbReference type="AlphaFoldDB" id="A0A814BNV7"/>
<keyword evidence="12" id="KW-1185">Reference proteome</keyword>
<dbReference type="OrthoDB" id="28868at2759"/>
<dbReference type="InterPro" id="IPR036623">
    <property type="entry name" value="Hemimethylated_DNA-bd_sf"/>
</dbReference>
<sequence length="223" mass="26620">MDRLALLQFAILLLAVPLQYFILTKWSLKDIEQTQAINKISNQINQFLHYLTPNTWFNWFISFVIEVPLGFNPLLHKRTWRRGVESPATEVYYMREKYGYFATSPNIRSPKSEFVKYRVGQVIRHKLYGYRAVIVGWDEIASAPDEWLDEHHQGHPEYRTQPNYSVLLDTRDRRAHKTYIPQEHIEVIQQTKIVNAQISDYFNLFDGAQYIMQPWLQEQYPHD</sequence>
<evidence type="ECO:0000313" key="10">
    <source>
        <dbReference type="EMBL" id="CAF3870154.1"/>
    </source>
</evidence>
<dbReference type="EMBL" id="CAJNOI010000027">
    <property type="protein sequence ID" value="CAF0866237.1"/>
    <property type="molecule type" value="Genomic_DNA"/>
</dbReference>
<dbReference type="InterPro" id="IPR053189">
    <property type="entry name" value="Clp_protease_adapter_ClpF"/>
</dbReference>
<dbReference type="Proteomes" id="UP000663844">
    <property type="component" value="Unassembled WGS sequence"/>
</dbReference>
<dbReference type="NCBIfam" id="TIGR02097">
    <property type="entry name" value="yccV"/>
    <property type="match status" value="1"/>
</dbReference>
<dbReference type="Proteomes" id="UP000663877">
    <property type="component" value="Unassembled WGS sequence"/>
</dbReference>
<accession>A0A814BNV7</accession>
<evidence type="ECO:0000313" key="4">
    <source>
        <dbReference type="EMBL" id="CAF0752671.1"/>
    </source>
</evidence>
<protein>
    <recommendedName>
        <fullName evidence="2">Hemimethylated DNA-binding domain-containing protein</fullName>
    </recommendedName>
</protein>